<comment type="caution">
    <text evidence="2">The sequence shown here is derived from an EMBL/GenBank/DDBJ whole genome shotgun (WGS) entry which is preliminary data.</text>
</comment>
<protein>
    <submittedName>
        <fullName evidence="2">Uncharacterized protein</fullName>
    </submittedName>
</protein>
<feature type="compositionally biased region" description="Polar residues" evidence="1">
    <location>
        <begin position="788"/>
        <end position="798"/>
    </location>
</feature>
<feature type="region of interest" description="Disordered" evidence="1">
    <location>
        <begin position="1185"/>
        <end position="1228"/>
    </location>
</feature>
<feature type="compositionally biased region" description="Low complexity" evidence="1">
    <location>
        <begin position="139"/>
        <end position="149"/>
    </location>
</feature>
<evidence type="ECO:0000256" key="1">
    <source>
        <dbReference type="SAM" id="MobiDB-lite"/>
    </source>
</evidence>
<feature type="region of interest" description="Disordered" evidence="1">
    <location>
        <begin position="767"/>
        <end position="798"/>
    </location>
</feature>
<feature type="compositionally biased region" description="Polar residues" evidence="1">
    <location>
        <begin position="95"/>
        <end position="125"/>
    </location>
</feature>
<feature type="compositionally biased region" description="Basic residues" evidence="1">
    <location>
        <begin position="129"/>
        <end position="138"/>
    </location>
</feature>
<evidence type="ECO:0000313" key="3">
    <source>
        <dbReference type="Proteomes" id="UP000674179"/>
    </source>
</evidence>
<reference evidence="2 3" key="1">
    <citation type="submission" date="2021-02" db="EMBL/GenBank/DDBJ databases">
        <title>Leishmania (Mundinia) enrietti genome sequencing and assembly.</title>
        <authorList>
            <person name="Almutairi H."/>
            <person name="Gatherer D."/>
        </authorList>
    </citation>
    <scope>NUCLEOTIDE SEQUENCE [LARGE SCALE GENOMIC DNA]</scope>
    <source>
        <strain evidence="2">CUR178</strain>
    </source>
</reference>
<evidence type="ECO:0000313" key="2">
    <source>
        <dbReference type="EMBL" id="KAG5482151.1"/>
    </source>
</evidence>
<dbReference type="Proteomes" id="UP000674179">
    <property type="component" value="Chromosome 17"/>
</dbReference>
<feature type="compositionally biased region" description="Polar residues" evidence="1">
    <location>
        <begin position="717"/>
        <end position="726"/>
    </location>
</feature>
<feature type="region of interest" description="Disordered" evidence="1">
    <location>
        <begin position="94"/>
        <end position="149"/>
    </location>
</feature>
<keyword evidence="3" id="KW-1185">Reference proteome</keyword>
<dbReference type="KEGG" id="lenr:94173195"/>
<dbReference type="EMBL" id="JAFHKP010000017">
    <property type="protein sequence ID" value="KAG5482151.1"/>
    <property type="molecule type" value="Genomic_DNA"/>
</dbReference>
<feature type="region of interest" description="Disordered" evidence="1">
    <location>
        <begin position="417"/>
        <end position="454"/>
    </location>
</feature>
<feature type="compositionally biased region" description="Basic and acidic residues" evidence="1">
    <location>
        <begin position="1212"/>
        <end position="1228"/>
    </location>
</feature>
<accession>A0A836KPL6</accession>
<gene>
    <name evidence="2" type="ORF">CUR178_06010</name>
</gene>
<name>A0A836KPL6_LEIEN</name>
<organism evidence="2 3">
    <name type="scientific">Leishmania enriettii</name>
    <dbReference type="NCBI Taxonomy" id="5663"/>
    <lineage>
        <taxon>Eukaryota</taxon>
        <taxon>Discoba</taxon>
        <taxon>Euglenozoa</taxon>
        <taxon>Kinetoplastea</taxon>
        <taxon>Metakinetoplastina</taxon>
        <taxon>Trypanosomatida</taxon>
        <taxon>Trypanosomatidae</taxon>
        <taxon>Leishmaniinae</taxon>
        <taxon>Leishmania</taxon>
    </lineage>
</organism>
<dbReference type="GeneID" id="94173195"/>
<dbReference type="OrthoDB" id="267461at2759"/>
<sequence length="1326" mass="139316">MSRLPHFCSDSNVHRDEESSQSMSQVRARPAICLDKSLSFISTTSVPAGTMSGPVSPLLGALGSDSANGACSSSSAVASPKLFHTRDVNVEASRQRSLQSFKASRSRAISGSRTAHSSSRPYSQQPPLPHHKRHHYPHPRSSCSPSVSRSCRVHSEARRGERLRCLAVEAFCGAVEVVGSEATVMARPSDPRPDGSDAEREPGVLGQRVMSATVSPAPRHAAALSEGLEGVFSMPASEGEAEGTRGGGSHCAARSHGRGRSSFNSDMREQDDADCVKRTSGATPPPRCALVLSHGCSDADAETDARAADAQPPRSAAEAAERCASTCMAPVDFAVDAPRGSAILVVGSGDEDEGRAFTDDRSITAIIASANVRPLAAAYASRAEDPGVSSTLPVGRLFSSGGEGEGRDALHGALTAHRAAATERESVNSCSRSRRSESRYMTSSLPRPVPPSATVTAACPLSSPAHAREDEGAEGAEEACAVRENAIMVNEQQQQAGTETALTNKAVNASVHTTTITAEAAANTAPDLVSFSMDSSLLPASSTLHCALQATSTIPAQPDAPAALTAASNGESASVTPLSSLMMPNSISGPSLTAATTATSSLWLVGGSTPTPLRRLRDRVREVSATLDVEEGEVEEVSRGSTTARAHTERARNPEGGASAAAVAAPETESGLDTDVNRRSAPADNSTGAKQPITTAEEAHRHCRTSASPYTGAHSVASPSVSTPSFSPEPARPQAEAHHPSKLCLAARTAVSVSVQLNPLTANDDAVTSAVPQPPPAPGTTTAPHRYSTATHSPSATAGTCGAPVEAAPLISSPSSAESARVSEEVKELVRRAQAEVCRTRESLISALRDHRASFHLSEPSPTAKSVPSPTAPAHLAHSSVALSTALWASPNVSPAPARRLLLPTVAVTAAESSMLSSAAPTTVSAPAMRASGEWRSAATILRPQLRAAADAILRRLQGYDVRDHGVLPMDTVVRVTYFVITRRQMPPAAWSLRTAEGALATTPMQVSMVASGGDATFHSEGAQLPLHNAEGRQVALVSGTPLDRQLSSSAAGKSRRCAVTLSPTAFETPFQQRFPLNAHDTVKHLSGSDSSVPLSRPVDRTQPRGCSGCAADANHRCKIVAAEQHGGPVTCTSPSRTLEHVMLLQQRRAEEELHLHFYFTVLEAFKQVFGERYAWRHLGATNASRHDSATNLTQPLQKRQRTSDSPVPWSSERRGHTDLTRGEADAEHVPLEVTNEFNDVAGPLEALFPRLRQQYALIQREKRDTAATTPSSVEGGTGDPLTTPRTTAECARSEAGAASTGSTHRPPPLDVLVYYRTYIESLREL</sequence>
<feature type="region of interest" description="Disordered" evidence="1">
    <location>
        <begin position="237"/>
        <end position="269"/>
    </location>
</feature>
<feature type="compositionally biased region" description="Polar residues" evidence="1">
    <location>
        <begin position="683"/>
        <end position="694"/>
    </location>
</feature>
<dbReference type="RefSeq" id="XP_067694013.1">
    <property type="nucleotide sequence ID" value="XM_067837685.1"/>
</dbReference>
<feature type="region of interest" description="Disordered" evidence="1">
    <location>
        <begin position="1262"/>
        <end position="1308"/>
    </location>
</feature>
<feature type="region of interest" description="Disordered" evidence="1">
    <location>
        <begin position="1086"/>
        <end position="1105"/>
    </location>
</feature>
<feature type="region of interest" description="Disordered" evidence="1">
    <location>
        <begin position="630"/>
        <end position="738"/>
    </location>
</feature>
<feature type="region of interest" description="Disordered" evidence="1">
    <location>
        <begin position="1"/>
        <end position="28"/>
    </location>
</feature>
<proteinExistence type="predicted"/>